<evidence type="ECO:0000313" key="3">
    <source>
        <dbReference type="EMBL" id="GBE80482.1"/>
    </source>
</evidence>
<feature type="compositionally biased region" description="Low complexity" evidence="2">
    <location>
        <begin position="82"/>
        <end position="104"/>
    </location>
</feature>
<evidence type="ECO:0000256" key="2">
    <source>
        <dbReference type="SAM" id="MobiDB-lite"/>
    </source>
</evidence>
<sequence>MGILRTNSFQVMWSGDTTPLTSTATAFVYTKMPFFPSSSAEGPTSATPDPSEEAPPSRSRSIFSRNSRSPDYQPSTAANSTRSGNGSSRGFFSQRRSSSSNSGQDLRNHPSIVGARQKVADAVAAERDVDQALRQARASVRAAREHVRLLEREAKDEARRAKAKQAELETVSKSAKNLGRFG</sequence>
<feature type="compositionally biased region" description="Polar residues" evidence="2">
    <location>
        <begin position="70"/>
        <end position="81"/>
    </location>
</feature>
<feature type="region of interest" description="Disordered" evidence="2">
    <location>
        <begin position="36"/>
        <end position="113"/>
    </location>
</feature>
<feature type="compositionally biased region" description="Low complexity" evidence="2">
    <location>
        <begin position="54"/>
        <end position="69"/>
    </location>
</feature>
<gene>
    <name evidence="3" type="ORF">SCP_0301970</name>
</gene>
<proteinExistence type="predicted"/>
<feature type="compositionally biased region" description="Polar residues" evidence="2">
    <location>
        <begin position="36"/>
        <end position="47"/>
    </location>
</feature>
<keyword evidence="1" id="KW-0175">Coiled coil</keyword>
<protein>
    <submittedName>
        <fullName evidence="3">Uncharacterized protein</fullName>
    </submittedName>
</protein>
<dbReference type="GeneID" id="38777399"/>
<organism evidence="3 4">
    <name type="scientific">Sparassis crispa</name>
    <dbReference type="NCBI Taxonomy" id="139825"/>
    <lineage>
        <taxon>Eukaryota</taxon>
        <taxon>Fungi</taxon>
        <taxon>Dikarya</taxon>
        <taxon>Basidiomycota</taxon>
        <taxon>Agaricomycotina</taxon>
        <taxon>Agaricomycetes</taxon>
        <taxon>Polyporales</taxon>
        <taxon>Sparassidaceae</taxon>
        <taxon>Sparassis</taxon>
    </lineage>
</organism>
<evidence type="ECO:0000313" key="4">
    <source>
        <dbReference type="Proteomes" id="UP000287166"/>
    </source>
</evidence>
<reference evidence="3 4" key="1">
    <citation type="journal article" date="2018" name="Sci. Rep.">
        <title>Genome sequence of the cauliflower mushroom Sparassis crispa (Hanabiratake) and its association with beneficial usage.</title>
        <authorList>
            <person name="Kiyama R."/>
            <person name="Furutani Y."/>
            <person name="Kawaguchi K."/>
            <person name="Nakanishi T."/>
        </authorList>
    </citation>
    <scope>NUCLEOTIDE SEQUENCE [LARGE SCALE GENOMIC DNA]</scope>
</reference>
<dbReference type="RefSeq" id="XP_027611395.1">
    <property type="nucleotide sequence ID" value="XM_027755594.1"/>
</dbReference>
<accession>A0A401GE76</accession>
<keyword evidence="4" id="KW-1185">Reference proteome</keyword>
<dbReference type="InParanoid" id="A0A401GE76"/>
<name>A0A401GE76_9APHY</name>
<dbReference type="AlphaFoldDB" id="A0A401GE76"/>
<comment type="caution">
    <text evidence="3">The sequence shown here is derived from an EMBL/GenBank/DDBJ whole genome shotgun (WGS) entry which is preliminary data.</text>
</comment>
<dbReference type="Proteomes" id="UP000287166">
    <property type="component" value="Unassembled WGS sequence"/>
</dbReference>
<evidence type="ECO:0000256" key="1">
    <source>
        <dbReference type="SAM" id="Coils"/>
    </source>
</evidence>
<feature type="coiled-coil region" evidence="1">
    <location>
        <begin position="133"/>
        <end position="171"/>
    </location>
</feature>
<dbReference type="EMBL" id="BFAD01000003">
    <property type="protein sequence ID" value="GBE80482.1"/>
    <property type="molecule type" value="Genomic_DNA"/>
</dbReference>
<dbReference type="OrthoDB" id="3211582at2759"/>